<feature type="region of interest" description="Disordered" evidence="1">
    <location>
        <begin position="50"/>
        <end position="71"/>
    </location>
</feature>
<dbReference type="HOGENOM" id="CLU_1031199_0_0_1"/>
<evidence type="ECO:0000313" key="3">
    <source>
        <dbReference type="EMBL" id="EFQ86760.1"/>
    </source>
</evidence>
<protein>
    <submittedName>
        <fullName evidence="3">Uncharacterized protein</fullName>
    </submittedName>
</protein>
<evidence type="ECO:0000256" key="1">
    <source>
        <dbReference type="SAM" id="MobiDB-lite"/>
    </source>
</evidence>
<dbReference type="Proteomes" id="UP000001067">
    <property type="component" value="Unassembled WGS sequence"/>
</dbReference>
<dbReference type="PANTHER" id="PTHR36578:SF1">
    <property type="entry name" value="APPLE DOMAIN-CONTAINING PROTEIN"/>
    <property type="match status" value="1"/>
</dbReference>
<reference evidence="3 4" key="1">
    <citation type="journal article" date="2010" name="Genome Biol.">
        <title>A first genome assembly of the barley fungal pathogen Pyrenophora teres f. teres.</title>
        <authorList>
            <person name="Ellwood S.R."/>
            <person name="Liu Z."/>
            <person name="Syme R.A."/>
            <person name="Lai Z."/>
            <person name="Hane J.K."/>
            <person name="Keiper F."/>
            <person name="Moffat C.S."/>
            <person name="Oliver R.P."/>
            <person name="Friesen T.L."/>
        </authorList>
    </citation>
    <scope>NUCLEOTIDE SEQUENCE [LARGE SCALE GENOMIC DNA]</scope>
    <source>
        <strain evidence="3 4">0-1</strain>
    </source>
</reference>
<evidence type="ECO:0000313" key="4">
    <source>
        <dbReference type="Proteomes" id="UP000001067"/>
    </source>
</evidence>
<gene>
    <name evidence="3" type="ORF">PTT_17887</name>
</gene>
<dbReference type="EMBL" id="GL537238">
    <property type="protein sequence ID" value="EFQ86760.1"/>
    <property type="molecule type" value="Genomic_DNA"/>
</dbReference>
<keyword evidence="4" id="KW-1185">Reference proteome</keyword>
<evidence type="ECO:0000256" key="2">
    <source>
        <dbReference type="SAM" id="Phobius"/>
    </source>
</evidence>
<dbReference type="KEGG" id="pte:PTT_17887"/>
<sequence>MSNFTALAISAVTMLPSTTPFSLHTASIPPSICTPTPIVTTTTAHPRLPTDLIQHNSEGDCAPQPAGYGPHPTPDTPGAFYDSPTIHFLAAHAPIPQVPTEYVLAFSLAEASYSGRKYLGHFELEAYSPEACAAHCNAYGSELASPNPGLHSTTAESDDSDLEQQCKGFNIYFERSPSLRLGPECKTASSRTLIKCAIWGSQLRKQGAVNRGYKEWDFDVVIAGSNGYHLERFGGESVDETGKKGSRKSSLASRVGLRAGLVAGAFFYGIGMIWITWV</sequence>
<keyword evidence="2" id="KW-0472">Membrane</keyword>
<proteinExistence type="predicted"/>
<name>E3S5I3_PYRTT</name>
<organism evidence="4">
    <name type="scientific">Pyrenophora teres f. teres (strain 0-1)</name>
    <name type="common">Barley net blotch fungus</name>
    <name type="synonym">Drechslera teres f. teres</name>
    <dbReference type="NCBI Taxonomy" id="861557"/>
    <lineage>
        <taxon>Eukaryota</taxon>
        <taxon>Fungi</taxon>
        <taxon>Dikarya</taxon>
        <taxon>Ascomycota</taxon>
        <taxon>Pezizomycotina</taxon>
        <taxon>Dothideomycetes</taxon>
        <taxon>Pleosporomycetidae</taxon>
        <taxon>Pleosporales</taxon>
        <taxon>Pleosporineae</taxon>
        <taxon>Pleosporaceae</taxon>
        <taxon>Pyrenophora</taxon>
    </lineage>
</organism>
<keyword evidence="2" id="KW-0812">Transmembrane</keyword>
<keyword evidence="2" id="KW-1133">Transmembrane helix</keyword>
<dbReference type="AlphaFoldDB" id="E3S5I3"/>
<feature type="transmembrane region" description="Helical" evidence="2">
    <location>
        <begin position="255"/>
        <end position="277"/>
    </location>
</feature>
<dbReference type="STRING" id="861557.E3S5I3"/>
<dbReference type="PANTHER" id="PTHR36578">
    <property type="entry name" value="CHROMOSOME 15, WHOLE GENOME SHOTGUN SEQUENCE"/>
    <property type="match status" value="1"/>
</dbReference>
<dbReference type="OrthoDB" id="271448at2759"/>
<accession>E3S5I3</accession>